<comment type="caution">
    <text evidence="2">The sequence shown here is derived from an EMBL/GenBank/DDBJ whole genome shotgun (WGS) entry which is preliminary data.</text>
</comment>
<organism evidence="2 3">
    <name type="scientific">Gluconobacter vitians</name>
    <dbReference type="NCBI Taxonomy" id="2728102"/>
    <lineage>
        <taxon>Bacteria</taxon>
        <taxon>Pseudomonadati</taxon>
        <taxon>Pseudomonadota</taxon>
        <taxon>Alphaproteobacteria</taxon>
        <taxon>Acetobacterales</taxon>
        <taxon>Acetobacteraceae</taxon>
        <taxon>Gluconobacter</taxon>
    </lineage>
</organism>
<gene>
    <name evidence="2" type="ORF">HKD24_01655</name>
</gene>
<evidence type="ECO:0000313" key="2">
    <source>
        <dbReference type="EMBL" id="MBF0857924.1"/>
    </source>
</evidence>
<sequence>MFAQSGNAHGNPTKPTGSPSEGEPFDLFLDENPIIDGSPEEDAPEEDYDPTKSAPPSKPGEPPVLPKSPDNPTN</sequence>
<feature type="compositionally biased region" description="Polar residues" evidence="1">
    <location>
        <begin position="1"/>
        <end position="19"/>
    </location>
</feature>
<reference evidence="2 3" key="2">
    <citation type="submission" date="2020-11" db="EMBL/GenBank/DDBJ databases">
        <title>Description of novel Gluconobacter species.</title>
        <authorList>
            <person name="Cleenwerck I."/>
            <person name="Cnockaert M."/>
            <person name="Borremans W."/>
            <person name="Wieme A.D."/>
            <person name="De Vuyst L."/>
            <person name="Vandamme P."/>
        </authorList>
    </citation>
    <scope>NUCLEOTIDE SEQUENCE [LARGE SCALE GENOMIC DNA]</scope>
    <source>
        <strain evidence="2 3">LMG 31484</strain>
    </source>
</reference>
<proteinExistence type="predicted"/>
<keyword evidence="3" id="KW-1185">Reference proteome</keyword>
<evidence type="ECO:0000313" key="3">
    <source>
        <dbReference type="Proteomes" id="UP000623107"/>
    </source>
</evidence>
<name>A0ABR9Y379_9PROT</name>
<feature type="region of interest" description="Disordered" evidence="1">
    <location>
        <begin position="1"/>
        <end position="74"/>
    </location>
</feature>
<feature type="compositionally biased region" description="Pro residues" evidence="1">
    <location>
        <begin position="56"/>
        <end position="66"/>
    </location>
</feature>
<feature type="compositionally biased region" description="Acidic residues" evidence="1">
    <location>
        <begin position="38"/>
        <end position="48"/>
    </location>
</feature>
<evidence type="ECO:0000256" key="1">
    <source>
        <dbReference type="SAM" id="MobiDB-lite"/>
    </source>
</evidence>
<protein>
    <submittedName>
        <fullName evidence="2">Uncharacterized protein</fullName>
    </submittedName>
</protein>
<accession>A0ABR9Y379</accession>
<reference evidence="3" key="1">
    <citation type="submission" date="2020-04" db="EMBL/GenBank/DDBJ databases">
        <title>Description of novel Gluconacetobacter.</title>
        <authorList>
            <person name="Sombolestani A."/>
        </authorList>
    </citation>
    <scope>NUCLEOTIDE SEQUENCE [LARGE SCALE GENOMIC DNA]</scope>
    <source>
        <strain evidence="3">LMG 31484</strain>
    </source>
</reference>
<dbReference type="EMBL" id="JABCQG010000002">
    <property type="protein sequence ID" value="MBF0857924.1"/>
    <property type="molecule type" value="Genomic_DNA"/>
</dbReference>
<dbReference type="RefSeq" id="WP_194258738.1">
    <property type="nucleotide sequence ID" value="NZ_JABCQG010000002.1"/>
</dbReference>
<dbReference type="Proteomes" id="UP000623107">
    <property type="component" value="Unassembled WGS sequence"/>
</dbReference>